<dbReference type="PANTHER" id="PTHR12226:SF2">
    <property type="entry name" value="MANNOSE-P-DOLICHOL UTILIZATION DEFECT 1 PROTEIN"/>
    <property type="match status" value="1"/>
</dbReference>
<dbReference type="InterPro" id="IPR016817">
    <property type="entry name" value="MannP-dilichol_defect-1"/>
</dbReference>
<evidence type="ECO:0000313" key="10">
    <source>
        <dbReference type="EMBL" id="RKP07878.1"/>
    </source>
</evidence>
<evidence type="ECO:0000256" key="3">
    <source>
        <dbReference type="ARBA" id="ARBA00022692"/>
    </source>
</evidence>
<feature type="transmembrane region" description="Helical" evidence="9">
    <location>
        <begin position="212"/>
        <end position="233"/>
    </location>
</feature>
<dbReference type="PIRSF" id="PIRSF023381">
    <property type="entry name" value="MannP-dilichol_defect-1p"/>
    <property type="match status" value="1"/>
</dbReference>
<evidence type="ECO:0000256" key="7">
    <source>
        <dbReference type="ARBA" id="ARBA00038475"/>
    </source>
</evidence>
<feature type="transmembrane region" description="Helical" evidence="9">
    <location>
        <begin position="127"/>
        <end position="144"/>
    </location>
</feature>
<keyword evidence="6 8" id="KW-0472">Membrane</keyword>
<dbReference type="AlphaFoldDB" id="A0A4P9XPG4"/>
<feature type="transmembrane region" description="Helical" evidence="9">
    <location>
        <begin position="103"/>
        <end position="120"/>
    </location>
</feature>
<keyword evidence="3 8" id="KW-0812">Transmembrane</keyword>
<evidence type="ECO:0000256" key="2">
    <source>
        <dbReference type="ARBA" id="ARBA00022448"/>
    </source>
</evidence>
<dbReference type="PANTHER" id="PTHR12226">
    <property type="entry name" value="MANNOSE-P-DOLICHOL UTILIZATION DEFECT 1 LEC35 -RELATED"/>
    <property type="match status" value="1"/>
</dbReference>
<evidence type="ECO:0000256" key="8">
    <source>
        <dbReference type="PIRNR" id="PIRNR023381"/>
    </source>
</evidence>
<sequence length="255" mass="27285">MDLPPVLRSPVVALIGTKCYEELLLNLNFANVDCLRLVVSKGLGIGLVAGGALLKLPQIAKIVQARSAKGLSLSSLLIETAAFCIMLAYNMRQNNPFSTYGESVFIFGQNLIIIALMYALGSKLPRGLATVAVCLAFFWVLLQPGFVSDALLAVLQAATIPMFLGSKVPQMVSNYQSGSTGQLAAFTVFSGFLGAAARVLTTLQEVDDKIILLSYILSTVFNGVIAAQMVYYWNASTKSKPKSKSKVKGGKKKAH</sequence>
<evidence type="ECO:0000313" key="11">
    <source>
        <dbReference type="Proteomes" id="UP000271241"/>
    </source>
</evidence>
<evidence type="ECO:0000256" key="5">
    <source>
        <dbReference type="ARBA" id="ARBA00022989"/>
    </source>
</evidence>
<organism evidence="10 11">
    <name type="scientific">Thamnocephalis sphaerospora</name>
    <dbReference type="NCBI Taxonomy" id="78915"/>
    <lineage>
        <taxon>Eukaryota</taxon>
        <taxon>Fungi</taxon>
        <taxon>Fungi incertae sedis</taxon>
        <taxon>Zoopagomycota</taxon>
        <taxon>Zoopagomycotina</taxon>
        <taxon>Zoopagomycetes</taxon>
        <taxon>Zoopagales</taxon>
        <taxon>Sigmoideomycetaceae</taxon>
        <taxon>Thamnocephalis</taxon>
    </lineage>
</organism>
<proteinExistence type="inferred from homology"/>
<evidence type="ECO:0000256" key="6">
    <source>
        <dbReference type="ARBA" id="ARBA00023136"/>
    </source>
</evidence>
<protein>
    <recommendedName>
        <fullName evidence="8">Mannose-P-dolichol utilization defect 1 protein homolog</fullName>
    </recommendedName>
</protein>
<comment type="subcellular location">
    <subcellularLocation>
        <location evidence="1 8">Membrane</location>
        <topology evidence="1 8">Multi-pass membrane protein</topology>
    </subcellularLocation>
</comment>
<dbReference type="SMART" id="SM00679">
    <property type="entry name" value="CTNS"/>
    <property type="match status" value="2"/>
</dbReference>
<reference evidence="11" key="1">
    <citation type="journal article" date="2018" name="Nat. Microbiol.">
        <title>Leveraging single-cell genomics to expand the fungal tree of life.</title>
        <authorList>
            <person name="Ahrendt S.R."/>
            <person name="Quandt C.A."/>
            <person name="Ciobanu D."/>
            <person name="Clum A."/>
            <person name="Salamov A."/>
            <person name="Andreopoulos B."/>
            <person name="Cheng J.F."/>
            <person name="Woyke T."/>
            <person name="Pelin A."/>
            <person name="Henrissat B."/>
            <person name="Reynolds N.K."/>
            <person name="Benny G.L."/>
            <person name="Smith M.E."/>
            <person name="James T.Y."/>
            <person name="Grigoriev I.V."/>
        </authorList>
    </citation>
    <scope>NUCLEOTIDE SEQUENCE [LARGE SCALE GENOMIC DNA]</scope>
    <source>
        <strain evidence="11">RSA 1356</strain>
    </source>
</reference>
<dbReference type="Proteomes" id="UP000271241">
    <property type="component" value="Unassembled WGS sequence"/>
</dbReference>
<dbReference type="OrthoDB" id="271506at2759"/>
<feature type="transmembrane region" description="Helical" evidence="9">
    <location>
        <begin position="68"/>
        <end position="91"/>
    </location>
</feature>
<name>A0A4P9XPG4_9FUNG</name>
<evidence type="ECO:0000256" key="9">
    <source>
        <dbReference type="SAM" id="Phobius"/>
    </source>
</evidence>
<dbReference type="GO" id="GO:0016020">
    <property type="term" value="C:membrane"/>
    <property type="evidence" value="ECO:0007669"/>
    <property type="project" value="UniProtKB-SubCell"/>
</dbReference>
<feature type="transmembrane region" description="Helical" evidence="9">
    <location>
        <begin position="180"/>
        <end position="200"/>
    </location>
</feature>
<keyword evidence="4" id="KW-0677">Repeat</keyword>
<keyword evidence="11" id="KW-1185">Reference proteome</keyword>
<accession>A0A4P9XPG4</accession>
<dbReference type="InterPro" id="IPR006603">
    <property type="entry name" value="PQ-loop_rpt"/>
</dbReference>
<gene>
    <name evidence="10" type="ORF">THASP1DRAFT_34807</name>
</gene>
<dbReference type="Gene3D" id="1.20.1280.290">
    <property type="match status" value="2"/>
</dbReference>
<keyword evidence="2" id="KW-0813">Transport</keyword>
<evidence type="ECO:0000256" key="4">
    <source>
        <dbReference type="ARBA" id="ARBA00022737"/>
    </source>
</evidence>
<dbReference type="EMBL" id="KZ992662">
    <property type="protein sequence ID" value="RKP07878.1"/>
    <property type="molecule type" value="Genomic_DNA"/>
</dbReference>
<comment type="similarity">
    <text evidence="7 8">Belongs to the MPDU1 (TC 2.A.43.3) family.</text>
</comment>
<keyword evidence="5 8" id="KW-1133">Transmembrane helix</keyword>
<feature type="transmembrane region" description="Helical" evidence="9">
    <location>
        <begin position="35"/>
        <end position="56"/>
    </location>
</feature>
<dbReference type="Pfam" id="PF04193">
    <property type="entry name" value="PQ-loop"/>
    <property type="match status" value="2"/>
</dbReference>
<evidence type="ECO:0000256" key="1">
    <source>
        <dbReference type="ARBA" id="ARBA00004141"/>
    </source>
</evidence>